<proteinExistence type="predicted"/>
<feature type="compositionally biased region" description="Low complexity" evidence="1">
    <location>
        <begin position="118"/>
        <end position="149"/>
    </location>
</feature>
<reference evidence="2 3" key="1">
    <citation type="submission" date="2017-06" db="EMBL/GenBank/DDBJ databases">
        <title>Ant-infecting Ophiocordyceps genomes reveal a high diversity of potential behavioral manipulation genes and a possible major role for enterotoxins.</title>
        <authorList>
            <person name="De Bekker C."/>
            <person name="Evans H.C."/>
            <person name="Brachmann A."/>
            <person name="Hughes D.P."/>
        </authorList>
    </citation>
    <scope>NUCLEOTIDE SEQUENCE [LARGE SCALE GENOMIC DNA]</scope>
    <source>
        <strain evidence="2 3">Map64</strain>
    </source>
</reference>
<dbReference type="OrthoDB" id="10660208at2759"/>
<evidence type="ECO:0000313" key="3">
    <source>
        <dbReference type="Proteomes" id="UP000226192"/>
    </source>
</evidence>
<dbReference type="Proteomes" id="UP000226192">
    <property type="component" value="Unassembled WGS sequence"/>
</dbReference>
<protein>
    <submittedName>
        <fullName evidence="2">Uncharacterized protein</fullName>
    </submittedName>
</protein>
<feature type="region of interest" description="Disordered" evidence="1">
    <location>
        <begin position="116"/>
        <end position="151"/>
    </location>
</feature>
<feature type="region of interest" description="Disordered" evidence="1">
    <location>
        <begin position="60"/>
        <end position="100"/>
    </location>
</feature>
<comment type="caution">
    <text evidence="2">The sequence shown here is derived from an EMBL/GenBank/DDBJ whole genome shotgun (WGS) entry which is preliminary data.</text>
</comment>
<feature type="compositionally biased region" description="Polar residues" evidence="1">
    <location>
        <begin position="88"/>
        <end position="100"/>
    </location>
</feature>
<evidence type="ECO:0000256" key="1">
    <source>
        <dbReference type="SAM" id="MobiDB-lite"/>
    </source>
</evidence>
<evidence type="ECO:0000313" key="2">
    <source>
        <dbReference type="EMBL" id="PHH64294.1"/>
    </source>
</evidence>
<name>A0A2C5YBF2_9HYPO</name>
<organism evidence="2 3">
    <name type="scientific">Ophiocordyceps australis</name>
    <dbReference type="NCBI Taxonomy" id="1399860"/>
    <lineage>
        <taxon>Eukaryota</taxon>
        <taxon>Fungi</taxon>
        <taxon>Dikarya</taxon>
        <taxon>Ascomycota</taxon>
        <taxon>Pezizomycotina</taxon>
        <taxon>Sordariomycetes</taxon>
        <taxon>Hypocreomycetidae</taxon>
        <taxon>Hypocreales</taxon>
        <taxon>Ophiocordycipitaceae</taxon>
        <taxon>Ophiocordyceps</taxon>
    </lineage>
</organism>
<dbReference type="EMBL" id="NJET01000033">
    <property type="protein sequence ID" value="PHH64294.1"/>
    <property type="molecule type" value="Genomic_DNA"/>
</dbReference>
<sequence>MSDRPQGNNPAEGRENERQLLARALDAENRVTYCYDELTVAHNQAERARREYNVAARAALAPPRRRAARRGQLGRQLGMAPPRPQPQPTIGNEQNAGQQQGRALVRFNDGVNINAQPQQRNNANVAEAQQQQGPSMAAQNHNGAQQNAQRPGGGILVRLNERVNNNVQPQQRNNINVAEAQQQVPNMVAQNQAQQPMAGFIDQVHVEPPMNFAQLQHVFDANPLPANNQQPNAGRIPAVMNQNAQPQPVMPECSHEAAANNAGNAFNNAGNAFNIGNALNNAGNAFNIGNPFNNAGNAFNIGNPFNNAGNAFNIAGNAFNNAGNPVNIDQAAFMNANVPQGLMAGGAPQRPLLLDQGAAGFQGNFAGQNQANAGNPPPPGMHLMNLDNLQAHAMEGTNYASAPFPRIMIPGFIPFKQLVPNGQPDAVPYAQQIYGPQAYAQPGGIQDGNPPVIFTSFNQVLAPDMAWTVGGTPEAPRMEPVACFDCPGQFCPSCRGTVPAYYTNNA</sequence>
<gene>
    <name evidence="2" type="ORF">CDD81_4778</name>
</gene>
<accession>A0A2C5YBF2</accession>
<keyword evidence="3" id="KW-1185">Reference proteome</keyword>
<dbReference type="AlphaFoldDB" id="A0A2C5YBF2"/>